<dbReference type="eggNOG" id="COG0356">
    <property type="taxonomic scope" value="Bacteria"/>
</dbReference>
<keyword evidence="15" id="KW-1185">Reference proteome</keyword>
<dbReference type="GO" id="GO:0005886">
    <property type="term" value="C:plasma membrane"/>
    <property type="evidence" value="ECO:0007669"/>
    <property type="project" value="UniProtKB-SubCell"/>
</dbReference>
<dbReference type="InterPro" id="IPR035908">
    <property type="entry name" value="F0_ATP_A_sf"/>
</dbReference>
<keyword evidence="10 12" id="KW-0472">Membrane</keyword>
<keyword evidence="5 12" id="KW-0138">CF(0)</keyword>
<dbReference type="PANTHER" id="PTHR42823:SF3">
    <property type="entry name" value="ATP SYNTHASE SUBUNIT A, CHLOROPLASTIC"/>
    <property type="match status" value="1"/>
</dbReference>
<keyword evidence="4 12" id="KW-1003">Cell membrane</keyword>
<dbReference type="Gene3D" id="1.20.120.220">
    <property type="entry name" value="ATP synthase, F0 complex, subunit A"/>
    <property type="match status" value="1"/>
</dbReference>
<dbReference type="PRINTS" id="PR00123">
    <property type="entry name" value="ATPASEA"/>
</dbReference>
<gene>
    <name evidence="12" type="primary">atpB</name>
    <name evidence="14" type="ordered locus">Dret_2087</name>
</gene>
<dbReference type="InterPro" id="IPR045082">
    <property type="entry name" value="ATP_syn_F0_a_bact/chloroplast"/>
</dbReference>
<dbReference type="AlphaFoldDB" id="C8X497"/>
<keyword evidence="3 12" id="KW-0813">Transport</keyword>
<dbReference type="EMBL" id="CP001734">
    <property type="protein sequence ID" value="ACV69371.1"/>
    <property type="molecule type" value="Genomic_DNA"/>
</dbReference>
<keyword evidence="11 12" id="KW-0066">ATP synthesis</keyword>
<keyword evidence="7 12" id="KW-0375">Hydrogen ion transport</keyword>
<dbReference type="GO" id="GO:0042777">
    <property type="term" value="P:proton motive force-driven plasma membrane ATP synthesis"/>
    <property type="evidence" value="ECO:0007669"/>
    <property type="project" value="TreeGrafter"/>
</dbReference>
<organism evidence="14 15">
    <name type="scientific">Desulfohalobium retbaense (strain ATCC 49708 / DSM 5692 / JCM 16813 / HR100)</name>
    <dbReference type="NCBI Taxonomy" id="485915"/>
    <lineage>
        <taxon>Bacteria</taxon>
        <taxon>Pseudomonadati</taxon>
        <taxon>Thermodesulfobacteriota</taxon>
        <taxon>Desulfovibrionia</taxon>
        <taxon>Desulfovibrionales</taxon>
        <taxon>Desulfohalobiaceae</taxon>
        <taxon>Desulfohalobium</taxon>
    </lineage>
</organism>
<dbReference type="PROSITE" id="PS00449">
    <property type="entry name" value="ATPASE_A"/>
    <property type="match status" value="1"/>
</dbReference>
<evidence type="ECO:0000313" key="14">
    <source>
        <dbReference type="EMBL" id="ACV69371.1"/>
    </source>
</evidence>
<dbReference type="InterPro" id="IPR023011">
    <property type="entry name" value="ATP_synth_F0_asu_AS"/>
</dbReference>
<evidence type="ECO:0000256" key="5">
    <source>
        <dbReference type="ARBA" id="ARBA00022547"/>
    </source>
</evidence>
<dbReference type="PANTHER" id="PTHR42823">
    <property type="entry name" value="ATP SYNTHASE SUBUNIT A, CHLOROPLASTIC"/>
    <property type="match status" value="1"/>
</dbReference>
<keyword evidence="6 12" id="KW-0812">Transmembrane</keyword>
<dbReference type="InterPro" id="IPR000568">
    <property type="entry name" value="ATP_synth_F0_asu"/>
</dbReference>
<feature type="transmembrane region" description="Helical" evidence="12">
    <location>
        <begin position="109"/>
        <end position="126"/>
    </location>
</feature>
<reference evidence="14 15" key="2">
    <citation type="journal article" date="2010" name="Stand. Genomic Sci.">
        <title>Complete genome sequence of Desulfohalobium retbaense type strain (HR(100)).</title>
        <authorList>
            <person name="Spring S."/>
            <person name="Nolan M."/>
            <person name="Lapidus A."/>
            <person name="Glavina Del Rio T."/>
            <person name="Copeland A."/>
            <person name="Tice H."/>
            <person name="Cheng J.F."/>
            <person name="Lucas S."/>
            <person name="Land M."/>
            <person name="Chen F."/>
            <person name="Bruce D."/>
            <person name="Goodwin L."/>
            <person name="Pitluck S."/>
            <person name="Ivanova N."/>
            <person name="Mavromatis K."/>
            <person name="Mikhailova N."/>
            <person name="Pati A."/>
            <person name="Chen A."/>
            <person name="Palaniappan K."/>
            <person name="Hauser L."/>
            <person name="Chang Y.J."/>
            <person name="Jeffries C.D."/>
            <person name="Munk C."/>
            <person name="Kiss H."/>
            <person name="Chain P."/>
            <person name="Han C."/>
            <person name="Brettin T."/>
            <person name="Detter J.C."/>
            <person name="Schuler E."/>
            <person name="Goker M."/>
            <person name="Rohde M."/>
            <person name="Bristow J."/>
            <person name="Eisen J.A."/>
            <person name="Markowitz V."/>
            <person name="Hugenholtz P."/>
            <person name="Kyrpides N.C."/>
            <person name="Klenk H.P."/>
        </authorList>
    </citation>
    <scope>NUCLEOTIDE SEQUENCE [LARGE SCALE GENOMIC DNA]</scope>
    <source>
        <strain evidence="14 15">DSM 5692</strain>
    </source>
</reference>
<evidence type="ECO:0000256" key="1">
    <source>
        <dbReference type="ARBA" id="ARBA00004141"/>
    </source>
</evidence>
<evidence type="ECO:0000256" key="11">
    <source>
        <dbReference type="ARBA" id="ARBA00023310"/>
    </source>
</evidence>
<accession>C8X497</accession>
<dbReference type="OrthoDB" id="9789241at2"/>
<comment type="function">
    <text evidence="12 13">Key component of the proton channel; it plays a direct role in the translocation of protons across the membrane.</text>
</comment>
<evidence type="ECO:0000256" key="3">
    <source>
        <dbReference type="ARBA" id="ARBA00022448"/>
    </source>
</evidence>
<dbReference type="GO" id="GO:0045259">
    <property type="term" value="C:proton-transporting ATP synthase complex"/>
    <property type="evidence" value="ECO:0007669"/>
    <property type="project" value="UniProtKB-KW"/>
</dbReference>
<evidence type="ECO:0000256" key="2">
    <source>
        <dbReference type="ARBA" id="ARBA00006810"/>
    </source>
</evidence>
<dbReference type="Pfam" id="PF00119">
    <property type="entry name" value="ATP-synt_A"/>
    <property type="match status" value="1"/>
</dbReference>
<feature type="transmembrane region" description="Helical" evidence="12">
    <location>
        <begin position="138"/>
        <end position="157"/>
    </location>
</feature>
<dbReference type="RefSeq" id="WP_015752512.1">
    <property type="nucleotide sequence ID" value="NC_013223.1"/>
</dbReference>
<dbReference type="GO" id="GO:0046933">
    <property type="term" value="F:proton-transporting ATP synthase activity, rotational mechanism"/>
    <property type="evidence" value="ECO:0007669"/>
    <property type="project" value="UniProtKB-UniRule"/>
</dbReference>
<dbReference type="SUPFAM" id="SSF81336">
    <property type="entry name" value="F1F0 ATP synthase subunit A"/>
    <property type="match status" value="1"/>
</dbReference>
<evidence type="ECO:0000256" key="12">
    <source>
        <dbReference type="HAMAP-Rule" id="MF_01393"/>
    </source>
</evidence>
<dbReference type="Proteomes" id="UP000001052">
    <property type="component" value="Chromosome"/>
</dbReference>
<keyword evidence="9 12" id="KW-0406">Ion transport</keyword>
<dbReference type="STRING" id="485915.Dret_2087"/>
<evidence type="ECO:0000256" key="7">
    <source>
        <dbReference type="ARBA" id="ARBA00022781"/>
    </source>
</evidence>
<reference evidence="15" key="1">
    <citation type="submission" date="2009-09" db="EMBL/GenBank/DDBJ databases">
        <title>The complete chromosome of Desulfohalobium retbaense DSM 5692.</title>
        <authorList>
            <consortium name="US DOE Joint Genome Institute (JGI-PGF)"/>
            <person name="Lucas S."/>
            <person name="Copeland A."/>
            <person name="Lapidus A."/>
            <person name="Glavina del Rio T."/>
            <person name="Dalin E."/>
            <person name="Tice H."/>
            <person name="Bruce D."/>
            <person name="Goodwin L."/>
            <person name="Pitluck S."/>
            <person name="Kyrpides N."/>
            <person name="Mavromatis K."/>
            <person name="Ivanova N."/>
            <person name="Mikhailova N."/>
            <person name="Munk A.C."/>
            <person name="Brettin T."/>
            <person name="Detter J.C."/>
            <person name="Han C."/>
            <person name="Tapia R."/>
            <person name="Larimer F."/>
            <person name="Land M."/>
            <person name="Hauser L."/>
            <person name="Markowitz V."/>
            <person name="Cheng J.-F."/>
            <person name="Hugenholtz P."/>
            <person name="Woyke T."/>
            <person name="Wu D."/>
            <person name="Spring S."/>
            <person name="Klenk H.-P."/>
            <person name="Eisen J.A."/>
        </authorList>
    </citation>
    <scope>NUCLEOTIDE SEQUENCE [LARGE SCALE GENOMIC DNA]</scope>
    <source>
        <strain evidence="15">DSM 5692</strain>
    </source>
</reference>
<evidence type="ECO:0000256" key="10">
    <source>
        <dbReference type="ARBA" id="ARBA00023136"/>
    </source>
</evidence>
<evidence type="ECO:0000256" key="6">
    <source>
        <dbReference type="ARBA" id="ARBA00022692"/>
    </source>
</evidence>
<proteinExistence type="inferred from homology"/>
<dbReference type="CDD" id="cd00310">
    <property type="entry name" value="ATP-synt_Fo_a_6"/>
    <property type="match status" value="1"/>
</dbReference>
<evidence type="ECO:0000256" key="8">
    <source>
        <dbReference type="ARBA" id="ARBA00022989"/>
    </source>
</evidence>
<evidence type="ECO:0000256" key="4">
    <source>
        <dbReference type="ARBA" id="ARBA00022475"/>
    </source>
</evidence>
<protein>
    <recommendedName>
        <fullName evidence="12 13">ATP synthase subunit a</fullName>
    </recommendedName>
    <alternativeName>
        <fullName evidence="12">ATP synthase F0 sector subunit a</fullName>
    </alternativeName>
    <alternativeName>
        <fullName evidence="12">F-ATPase subunit 6</fullName>
    </alternativeName>
</protein>
<keyword evidence="8 12" id="KW-1133">Transmembrane helix</keyword>
<evidence type="ECO:0000256" key="9">
    <source>
        <dbReference type="ARBA" id="ARBA00023065"/>
    </source>
</evidence>
<evidence type="ECO:0000256" key="13">
    <source>
        <dbReference type="RuleBase" id="RU000483"/>
    </source>
</evidence>
<keyword evidence="12" id="KW-0997">Cell inner membrane</keyword>
<feature type="transmembrane region" description="Helical" evidence="12">
    <location>
        <begin position="205"/>
        <end position="222"/>
    </location>
</feature>
<comment type="similarity">
    <text evidence="2 12 13">Belongs to the ATPase A chain family.</text>
</comment>
<dbReference type="HAMAP" id="MF_01393">
    <property type="entry name" value="ATP_synth_a_bact"/>
    <property type="match status" value="1"/>
</dbReference>
<feature type="transmembrane region" description="Helical" evidence="12">
    <location>
        <begin position="178"/>
        <end position="199"/>
    </location>
</feature>
<dbReference type="NCBIfam" id="TIGR01131">
    <property type="entry name" value="ATP_synt_6_or_A"/>
    <property type="match status" value="1"/>
</dbReference>
<comment type="subunit">
    <text evidence="12">F-type ATPases have 2 components, CF(1) - the catalytic core - and CF(0) - the membrane proton channel. CF(1) has five subunits: alpha(3), beta(3), gamma(1), delta(1), epsilon(1). CF(0) has three main subunits: a(1), b(2) and c(9-12). The alpha and beta chains form an alternating ring which encloses part of the gamma chain. CF(1) is attached to CF(0) by a central stalk formed by the gamma and epsilon chains, while a peripheral stalk is formed by the delta and b chains.</text>
</comment>
<evidence type="ECO:0000313" key="15">
    <source>
        <dbReference type="Proteomes" id="UP000001052"/>
    </source>
</evidence>
<dbReference type="HOGENOM" id="CLU_041018_2_2_7"/>
<comment type="subcellular location">
    <subcellularLocation>
        <location evidence="12">Cell inner membrane</location>
        <topology evidence="12">Multi-pass membrane protein</topology>
    </subcellularLocation>
    <subcellularLocation>
        <location evidence="13">Cell membrane</location>
        <topology evidence="13">Multi-pass membrane protein</topology>
    </subcellularLocation>
    <subcellularLocation>
        <location evidence="1">Membrane</location>
        <topology evidence="1">Multi-pass membrane protein</topology>
    </subcellularLocation>
</comment>
<dbReference type="KEGG" id="drt:Dret_2087"/>
<name>C8X497_DESRD</name>
<feature type="transmembrane region" description="Helical" evidence="12">
    <location>
        <begin position="25"/>
        <end position="43"/>
    </location>
</feature>
<feature type="transmembrane region" description="Helical" evidence="12">
    <location>
        <begin position="79"/>
        <end position="97"/>
    </location>
</feature>
<sequence length="226" mass="25271">MAANMHPVVIVDAFEAVGIHIPHHIVYSWIAMAVLIGMGWLATRNLSLVPGRVQNFFETLIGGLEDFVVENMGEPGRKVFPVLATLFIYILVCNLMGLIPGTDASTANINNNAAMAVFVFFYYNYWGFKLHGVGYIKHFMGPVLALAPLMFIIEIISHLSRPLSLAVRLFGNIKGEELVLLLLFFLLPVISTLPIYFLFILVKSIQAFIFFMLSMVYLKGAFEEAH</sequence>